<evidence type="ECO:0000313" key="3">
    <source>
        <dbReference type="Proteomes" id="UP000240325"/>
    </source>
</evidence>
<gene>
    <name evidence="2" type="ORF">BMW23_0862</name>
</gene>
<protein>
    <recommendedName>
        <fullName evidence="4">Transmembrane protein</fullName>
    </recommendedName>
</protein>
<organism evidence="2">
    <name type="scientific">Bodo saltans virus</name>
    <dbReference type="NCBI Taxonomy" id="2024608"/>
    <lineage>
        <taxon>Viruses</taxon>
        <taxon>Varidnaviria</taxon>
        <taxon>Bamfordvirae</taxon>
        <taxon>Nucleocytoviricota</taxon>
        <taxon>Megaviricetes</taxon>
        <taxon>Imitervirales</taxon>
        <taxon>Mimiviridae</taxon>
        <taxon>Klosneuvirinae</taxon>
        <taxon>Theiavirus</taxon>
        <taxon>Theiavirus salishense</taxon>
    </lineage>
</organism>
<reference evidence="2" key="1">
    <citation type="journal article" date="2017" name="Elife">
        <title>The kinetoplastid-infecting Bodo saltans virus (BsV), a window into the most abundant giant viruses in the sea.</title>
        <authorList>
            <person name="Deeg C.M."/>
            <person name="Chow C.-E.T."/>
            <person name="Suttle C.A."/>
        </authorList>
    </citation>
    <scope>NUCLEOTIDE SEQUENCE</scope>
    <source>
        <strain evidence="2">NG1</strain>
    </source>
</reference>
<feature type="transmembrane region" description="Helical" evidence="1">
    <location>
        <begin position="99"/>
        <end position="118"/>
    </location>
</feature>
<dbReference type="EMBL" id="MF782455">
    <property type="protein sequence ID" value="ATZ80907.1"/>
    <property type="molecule type" value="Genomic_DNA"/>
</dbReference>
<keyword evidence="1" id="KW-0812">Transmembrane</keyword>
<evidence type="ECO:0008006" key="4">
    <source>
        <dbReference type="Google" id="ProtNLM"/>
    </source>
</evidence>
<keyword evidence="3" id="KW-1185">Reference proteome</keyword>
<keyword evidence="1" id="KW-0472">Membrane</keyword>
<evidence type="ECO:0000313" key="2">
    <source>
        <dbReference type="EMBL" id="ATZ80907.1"/>
    </source>
</evidence>
<proteinExistence type="predicted"/>
<sequence>MELSITYTVIPVKNITNIEITEETIECIHRGFFYDSSPFPMTYWCVSVTSGNRKYFYDFLSKIEAEIMAVKIKNSDDIGIQQPSKPILNFSKYSNRQMNIYKCIFGCLTIATAVCYFADDKKK</sequence>
<accession>A0A2H4UVL2</accession>
<name>A0A2H4UVL2_9VIRU</name>
<keyword evidence="1" id="KW-1133">Transmembrane helix</keyword>
<evidence type="ECO:0000256" key="1">
    <source>
        <dbReference type="SAM" id="Phobius"/>
    </source>
</evidence>
<dbReference type="Proteomes" id="UP000240325">
    <property type="component" value="Segment"/>
</dbReference>